<evidence type="ECO:0000313" key="3">
    <source>
        <dbReference type="Proteomes" id="UP000295172"/>
    </source>
</evidence>
<evidence type="ECO:0000256" key="1">
    <source>
        <dbReference type="SAM" id="MobiDB-lite"/>
    </source>
</evidence>
<feature type="region of interest" description="Disordered" evidence="1">
    <location>
        <begin position="207"/>
        <end position="226"/>
    </location>
</feature>
<dbReference type="RefSeq" id="WP_132318833.1">
    <property type="nucleotide sequence ID" value="NZ_SMKR01000035.1"/>
</dbReference>
<comment type="caution">
    <text evidence="2">The sequence shown here is derived from an EMBL/GenBank/DDBJ whole genome shotgun (WGS) entry which is preliminary data.</text>
</comment>
<proteinExistence type="predicted"/>
<reference evidence="2 3" key="1">
    <citation type="submission" date="2019-02" db="EMBL/GenBank/DDBJ databases">
        <title>Draft genome sequences of novel Actinobacteria.</title>
        <authorList>
            <person name="Sahin N."/>
            <person name="Ay H."/>
            <person name="Saygin H."/>
        </authorList>
    </citation>
    <scope>NUCLEOTIDE SEQUENCE [LARGE SCALE GENOMIC DNA]</scope>
    <source>
        <strain evidence="2 3">16K104</strain>
    </source>
</reference>
<dbReference type="Proteomes" id="UP000295172">
    <property type="component" value="Unassembled WGS sequence"/>
</dbReference>
<gene>
    <name evidence="2" type="ORF">E1218_10770</name>
</gene>
<evidence type="ECO:0000313" key="2">
    <source>
        <dbReference type="EMBL" id="TDD27306.1"/>
    </source>
</evidence>
<accession>A0A4R4X9T8</accession>
<dbReference type="AlphaFoldDB" id="A0A4R4X9T8"/>
<dbReference type="OrthoDB" id="7264945at2"/>
<organism evidence="2 3">
    <name type="scientific">Kribbella turkmenica</name>
    <dbReference type="NCBI Taxonomy" id="2530375"/>
    <lineage>
        <taxon>Bacteria</taxon>
        <taxon>Bacillati</taxon>
        <taxon>Actinomycetota</taxon>
        <taxon>Actinomycetes</taxon>
        <taxon>Propionibacteriales</taxon>
        <taxon>Kribbellaceae</taxon>
        <taxon>Kribbella</taxon>
    </lineage>
</organism>
<keyword evidence="3" id="KW-1185">Reference proteome</keyword>
<feature type="compositionally biased region" description="Low complexity" evidence="1">
    <location>
        <begin position="207"/>
        <end position="218"/>
    </location>
</feature>
<dbReference type="EMBL" id="SMKR01000035">
    <property type="protein sequence ID" value="TDD27306.1"/>
    <property type="molecule type" value="Genomic_DNA"/>
</dbReference>
<name>A0A4R4X9T8_9ACTN</name>
<protein>
    <submittedName>
        <fullName evidence="2">Uncharacterized protein</fullName>
    </submittedName>
</protein>
<sequence length="258" mass="27136">MGTSAGPWDAAGVAGTCSSGGVTVINGFFGGGTPELRRDQDGVPILSAGSHRHPRDGACFMEYAAYLAGEPWSDHPSCTHPLLAHLAREVNDRTSDSGRRELAPLIPSVIGLTSHDPIVYPRLVARVARTALPVVAPQDQVVLAVALIRAEQLTAEIAEPSDESGSDAGGEVLAENAPARRWAEAFLRRHPRPRLVTYLRRAAPNSLSAATRAASRSTHTGSDGLLRQMLADGIETVERLTRRAPTAGAPSIHAGPGS</sequence>